<dbReference type="Proteomes" id="UP000652477">
    <property type="component" value="Unassembled WGS sequence"/>
</dbReference>
<dbReference type="GO" id="GO:0006302">
    <property type="term" value="P:double-strand break repair"/>
    <property type="evidence" value="ECO:0007669"/>
    <property type="project" value="InterPro"/>
</dbReference>
<keyword evidence="7" id="KW-1185">Reference proteome</keyword>
<sequence length="876" mass="101454">MRPVRLTLSAFGSYAEEETIDFTQISGGLFLITGDTGAGKTTIFDGIMYALYDRTSGGERDGSMMRSQYAPEDAQTYVELVFSYRGEEYTVRRNPEYYRAGKRKRSDKKIHLVKEAPKVSLLLPGGEEYQGKKKEIDQKLEEIIGLDAAQFTQTAMIAQGDFLKLLHAESKERKQIFSRIFKTSLYRKIQEELKEQAKQVYTALEECEQDCKKELGRVEFPDFDSLEEEKNRWKVFLEQEIPDEKEVLKQLNEICRYDTEEEKKLTEELRGVQKEITRLQLFIQKQEETGRLFDTLCKEEEQLQKLDSQKEWIEELKQQAKGGARAQKVWGKEELYKRDKEQELLLDKHIMENTVWLQNWEAEETALRKKAEELCGQFVPAEKQLTEQIASLTALLPRYERIREMKTACQKETEKMEQYLVWCREKAEAYEEVYRQFFKEQAGILAADLEEGAPCPVCGSLSHPKKAVLSGKAPDQKKVEQAKKARDKAEKERLEAYEAFQKIKGQLDAEKAQIGEEKEEEARQRLEALKQELEQRRGEAEAAKKEWQQLKEQGRQKKGELQEQQKQKELLAARIAKEKRAYETALTAQAYPDEEAYQKDKKWIDGWEEKNRSVQQFETDVKTCCAKMETLKLQLKGEKKTDISGEKNALKEKEDRKEYLDDRLRNVYARRRKNEDACRQLEARYTSLEMLKKKYEVLGNLSRTANGSLSGSAKLDFETYVQRQFFRQIINAANQRLAKMTENEFLLQCRELKDLKNQGEAGLNLDVYHLVNDAVRDVKSLSGGESFLAALAMALGLADIVQNTAGAITLDTMFVDEGFGSLDEESRERAIQILKQLAGERGMVGIISHVSELKEQIEWKLEIRKDEKGSHASWNM</sequence>
<comment type="caution">
    <text evidence="6">The sequence shown here is derived from an EMBL/GenBank/DDBJ whole genome shotgun (WGS) entry which is preliminary data.</text>
</comment>
<accession>A0A923RPR3</accession>
<name>A0A923RPR3_9FIRM</name>
<dbReference type="PANTHER" id="PTHR32114">
    <property type="entry name" value="ABC TRANSPORTER ABCH.3"/>
    <property type="match status" value="1"/>
</dbReference>
<dbReference type="GO" id="GO:0016887">
    <property type="term" value="F:ATP hydrolysis activity"/>
    <property type="evidence" value="ECO:0007669"/>
    <property type="project" value="InterPro"/>
</dbReference>
<evidence type="ECO:0000256" key="1">
    <source>
        <dbReference type="ARBA" id="ARBA00006930"/>
    </source>
</evidence>
<comment type="subunit">
    <text evidence="2">Heterodimer of SbcC and SbcD.</text>
</comment>
<evidence type="ECO:0000313" key="7">
    <source>
        <dbReference type="Proteomes" id="UP000652477"/>
    </source>
</evidence>
<comment type="similarity">
    <text evidence="1">Belongs to the SMC family. SbcC subfamily.</text>
</comment>
<dbReference type="InterPro" id="IPR027417">
    <property type="entry name" value="P-loop_NTPase"/>
</dbReference>
<dbReference type="AlphaFoldDB" id="A0A923RPR3"/>
<organism evidence="6 7">
    <name type="scientific">Mediterraneibacter hominis</name>
    <dbReference type="NCBI Taxonomy" id="2763054"/>
    <lineage>
        <taxon>Bacteria</taxon>
        <taxon>Bacillati</taxon>
        <taxon>Bacillota</taxon>
        <taxon>Clostridia</taxon>
        <taxon>Lachnospirales</taxon>
        <taxon>Lachnospiraceae</taxon>
        <taxon>Mediterraneibacter</taxon>
    </lineage>
</organism>
<evidence type="ECO:0000259" key="5">
    <source>
        <dbReference type="Pfam" id="PF13476"/>
    </source>
</evidence>
<dbReference type="Pfam" id="PF13558">
    <property type="entry name" value="SbcC_Walker_B"/>
    <property type="match status" value="1"/>
</dbReference>
<feature type="domain" description="Rad50/SbcC-type AAA" evidence="5">
    <location>
        <begin position="5"/>
        <end position="212"/>
    </location>
</feature>
<protein>
    <recommendedName>
        <fullName evidence="3">Nuclease SbcCD subunit C</fullName>
    </recommendedName>
</protein>
<dbReference type="SUPFAM" id="SSF52540">
    <property type="entry name" value="P-loop containing nucleoside triphosphate hydrolases"/>
    <property type="match status" value="1"/>
</dbReference>
<proteinExistence type="inferred from homology"/>
<gene>
    <name evidence="6" type="ORF">H8S37_07170</name>
</gene>
<dbReference type="RefSeq" id="WP_186875310.1">
    <property type="nucleotide sequence ID" value="NZ_JACOPF010000001.1"/>
</dbReference>
<feature type="region of interest" description="Disordered" evidence="4">
    <location>
        <begin position="544"/>
        <end position="565"/>
    </location>
</feature>
<dbReference type="EMBL" id="JACOPF010000001">
    <property type="protein sequence ID" value="MBC5688711.1"/>
    <property type="molecule type" value="Genomic_DNA"/>
</dbReference>
<dbReference type="Gene3D" id="3.40.50.300">
    <property type="entry name" value="P-loop containing nucleotide triphosphate hydrolases"/>
    <property type="match status" value="2"/>
</dbReference>
<dbReference type="Pfam" id="PF13476">
    <property type="entry name" value="AAA_23"/>
    <property type="match status" value="1"/>
</dbReference>
<evidence type="ECO:0000313" key="6">
    <source>
        <dbReference type="EMBL" id="MBC5688711.1"/>
    </source>
</evidence>
<reference evidence="6" key="1">
    <citation type="submission" date="2020-08" db="EMBL/GenBank/DDBJ databases">
        <title>Genome public.</title>
        <authorList>
            <person name="Liu C."/>
            <person name="Sun Q."/>
        </authorList>
    </citation>
    <scope>NUCLEOTIDE SEQUENCE</scope>
    <source>
        <strain evidence="6">NSJ-55</strain>
    </source>
</reference>
<evidence type="ECO:0000256" key="3">
    <source>
        <dbReference type="ARBA" id="ARBA00013368"/>
    </source>
</evidence>
<dbReference type="PANTHER" id="PTHR32114:SF2">
    <property type="entry name" value="ABC TRANSPORTER ABCH.3"/>
    <property type="match status" value="1"/>
</dbReference>
<dbReference type="InterPro" id="IPR038729">
    <property type="entry name" value="Rad50/SbcC_AAA"/>
</dbReference>
<evidence type="ECO:0000256" key="4">
    <source>
        <dbReference type="SAM" id="MobiDB-lite"/>
    </source>
</evidence>
<evidence type="ECO:0000256" key="2">
    <source>
        <dbReference type="ARBA" id="ARBA00011322"/>
    </source>
</evidence>